<dbReference type="Proteomes" id="UP000727456">
    <property type="component" value="Unassembled WGS sequence"/>
</dbReference>
<protein>
    <recommendedName>
        <fullName evidence="4">Porin</fullName>
    </recommendedName>
</protein>
<evidence type="ECO:0000256" key="1">
    <source>
        <dbReference type="SAM" id="SignalP"/>
    </source>
</evidence>
<gene>
    <name evidence="2" type="ORF">FHS31_003283</name>
</gene>
<feature type="signal peptide" evidence="1">
    <location>
        <begin position="1"/>
        <end position="20"/>
    </location>
</feature>
<evidence type="ECO:0008006" key="4">
    <source>
        <dbReference type="Google" id="ProtNLM"/>
    </source>
</evidence>
<keyword evidence="3" id="KW-1185">Reference proteome</keyword>
<dbReference type="RefSeq" id="WP_243843524.1">
    <property type="nucleotide sequence ID" value="NZ_JAAOZC010000016.1"/>
</dbReference>
<proteinExistence type="predicted"/>
<feature type="chain" id="PRO_5045696457" description="Porin" evidence="1">
    <location>
        <begin position="21"/>
        <end position="426"/>
    </location>
</feature>
<evidence type="ECO:0000313" key="2">
    <source>
        <dbReference type="EMBL" id="NIJ09646.1"/>
    </source>
</evidence>
<keyword evidence="1" id="KW-0732">Signal</keyword>
<comment type="caution">
    <text evidence="2">The sequence shown here is derived from an EMBL/GenBank/DDBJ whole genome shotgun (WGS) entry which is preliminary data.</text>
</comment>
<dbReference type="EMBL" id="JAAOZC010000016">
    <property type="protein sequence ID" value="NIJ09646.1"/>
    <property type="molecule type" value="Genomic_DNA"/>
</dbReference>
<evidence type="ECO:0000313" key="3">
    <source>
        <dbReference type="Proteomes" id="UP000727456"/>
    </source>
</evidence>
<organism evidence="2 3">
    <name type="scientific">Sphingomonas vulcanisoli</name>
    <dbReference type="NCBI Taxonomy" id="1658060"/>
    <lineage>
        <taxon>Bacteria</taxon>
        <taxon>Pseudomonadati</taxon>
        <taxon>Pseudomonadota</taxon>
        <taxon>Alphaproteobacteria</taxon>
        <taxon>Sphingomonadales</taxon>
        <taxon>Sphingomonadaceae</taxon>
        <taxon>Sphingomonas</taxon>
    </lineage>
</organism>
<reference evidence="2 3" key="1">
    <citation type="submission" date="2020-03" db="EMBL/GenBank/DDBJ databases">
        <title>Genomic Encyclopedia of Type Strains, Phase III (KMG-III): the genomes of soil and plant-associated and newly described type strains.</title>
        <authorList>
            <person name="Whitman W."/>
        </authorList>
    </citation>
    <scope>NUCLEOTIDE SEQUENCE [LARGE SCALE GENOMIC DNA]</scope>
    <source>
        <strain evidence="2 3">CECT 8804</strain>
    </source>
</reference>
<accession>A0ABX0TVS9</accession>
<dbReference type="SUPFAM" id="SSF56935">
    <property type="entry name" value="Porins"/>
    <property type="match status" value="1"/>
</dbReference>
<sequence>MKIVLSGAALAVAVAAPASAQEMSMPPMPGMEMPAPAHHDMAAMDGMMGDGRSAAASGTSRLPAEDKMQGLHIMAGDWMLMAHGYAWGAVTDQGGPRGANKAYVQSMAMVEAGRPIGPGVDLTLRTMLSLDPLMGERGYPNLFATGETAHGVPLVDRQHPHDLFMELSARIDVAAGPGKLFVYGGLPGEPALGPSAFMHRGSARFLAEAPITHHWFDSTHITFGVVTAGYATKLWQIEASAFNGREPGENRWNIETGALDSWSVRATVTPSAHWAGQVSYGYLRHPEKAHPGENEGRLTASVSYAGSGLDVTAGFSRKDRLPGRALTAWFGEATYVLAGPHAIFGRIENVDNDELFETDPASPLHDRAFGVTKVTGGYSYTLPLGNALSVALGGQVSVYSKPKALEAAYGDAPVSGTLFAKLMLGR</sequence>
<name>A0ABX0TVS9_9SPHN</name>